<proteinExistence type="predicted"/>
<accession>A0A0B0N946</accession>
<keyword evidence="2" id="KW-1185">Reference proteome</keyword>
<dbReference type="AlphaFoldDB" id="A0A0B0N946"/>
<evidence type="ECO:0000313" key="1">
    <source>
        <dbReference type="EMBL" id="KHG11063.1"/>
    </source>
</evidence>
<sequence length="17" mass="2057">MNYLQCIALEDNLFLAW</sequence>
<name>A0A0B0N946_GOSAR</name>
<dbReference type="Proteomes" id="UP000032142">
    <property type="component" value="Unassembled WGS sequence"/>
</dbReference>
<protein>
    <submittedName>
        <fullName evidence="1">Uncharacterized protein</fullName>
    </submittedName>
</protein>
<gene>
    <name evidence="1" type="ORF">F383_14408</name>
</gene>
<reference evidence="2" key="1">
    <citation type="submission" date="2014-09" db="EMBL/GenBank/DDBJ databases">
        <authorList>
            <person name="Mudge J."/>
            <person name="Ramaraj T."/>
            <person name="Lindquist I.E."/>
            <person name="Bharti A.K."/>
            <person name="Sundararajan A."/>
            <person name="Cameron C.T."/>
            <person name="Woodward J.E."/>
            <person name="May G.D."/>
            <person name="Brubaker C."/>
            <person name="Broadhvest J."/>
            <person name="Wilkins T.A."/>
        </authorList>
    </citation>
    <scope>NUCLEOTIDE SEQUENCE</scope>
    <source>
        <strain evidence="2">cv. AKA8401</strain>
    </source>
</reference>
<evidence type="ECO:0000313" key="2">
    <source>
        <dbReference type="Proteomes" id="UP000032142"/>
    </source>
</evidence>
<dbReference type="EMBL" id="KN395164">
    <property type="protein sequence ID" value="KHG11063.1"/>
    <property type="molecule type" value="Genomic_DNA"/>
</dbReference>
<organism evidence="1 2">
    <name type="scientific">Gossypium arboreum</name>
    <name type="common">Tree cotton</name>
    <name type="synonym">Gossypium nanking</name>
    <dbReference type="NCBI Taxonomy" id="29729"/>
    <lineage>
        <taxon>Eukaryota</taxon>
        <taxon>Viridiplantae</taxon>
        <taxon>Streptophyta</taxon>
        <taxon>Embryophyta</taxon>
        <taxon>Tracheophyta</taxon>
        <taxon>Spermatophyta</taxon>
        <taxon>Magnoliopsida</taxon>
        <taxon>eudicotyledons</taxon>
        <taxon>Gunneridae</taxon>
        <taxon>Pentapetalae</taxon>
        <taxon>rosids</taxon>
        <taxon>malvids</taxon>
        <taxon>Malvales</taxon>
        <taxon>Malvaceae</taxon>
        <taxon>Malvoideae</taxon>
        <taxon>Gossypium</taxon>
    </lineage>
</organism>